<dbReference type="SUPFAM" id="SSF52833">
    <property type="entry name" value="Thioredoxin-like"/>
    <property type="match status" value="1"/>
</dbReference>
<dbReference type="Pfam" id="PF01323">
    <property type="entry name" value="DSBA"/>
    <property type="match status" value="1"/>
</dbReference>
<dbReference type="RefSeq" id="WP_313831314.1">
    <property type="nucleotide sequence ID" value="NZ_JAQOUE010000001.1"/>
</dbReference>
<dbReference type="InterPro" id="IPR001853">
    <property type="entry name" value="DSBA-like_thioredoxin_dom"/>
</dbReference>
<reference evidence="2 3" key="1">
    <citation type="journal article" date="2023" name="ISME J.">
        <title>Cultivation and genomic characterization of novel and ubiquitous marine nitrite-oxidizing bacteria from the Nitrospirales.</title>
        <authorList>
            <person name="Mueller A.J."/>
            <person name="Daebeler A."/>
            <person name="Herbold C.W."/>
            <person name="Kirkegaard R.H."/>
            <person name="Daims H."/>
        </authorList>
    </citation>
    <scope>NUCLEOTIDE SEQUENCE [LARGE SCALE GENOMIC DNA]</scope>
    <source>
        <strain evidence="2 3">EB</strain>
    </source>
</reference>
<feature type="domain" description="DSBA-like thioredoxin" evidence="1">
    <location>
        <begin position="18"/>
        <end position="188"/>
    </location>
</feature>
<evidence type="ECO:0000259" key="1">
    <source>
        <dbReference type="Pfam" id="PF01323"/>
    </source>
</evidence>
<gene>
    <name evidence="2" type="ORF">PPG34_01250</name>
</gene>
<dbReference type="InterPro" id="IPR036249">
    <property type="entry name" value="Thioredoxin-like_sf"/>
</dbReference>
<dbReference type="CDD" id="cd03025">
    <property type="entry name" value="DsbA_FrnE_like"/>
    <property type="match status" value="1"/>
</dbReference>
<dbReference type="EMBL" id="JAQOUE010000001">
    <property type="protein sequence ID" value="MDT7040955.1"/>
    <property type="molecule type" value="Genomic_DNA"/>
</dbReference>
<proteinExistence type="predicted"/>
<evidence type="ECO:0000313" key="3">
    <source>
        <dbReference type="Proteomes" id="UP001250932"/>
    </source>
</evidence>
<dbReference type="PANTHER" id="PTHR13887:SF54">
    <property type="entry name" value="DSBA FAMILY PROTEIN"/>
    <property type="match status" value="1"/>
</dbReference>
<keyword evidence="3" id="KW-1185">Reference proteome</keyword>
<organism evidence="2 3">
    <name type="scientific">Candidatus Nitronereus thalassa</name>
    <dbReference type="NCBI Taxonomy" id="3020898"/>
    <lineage>
        <taxon>Bacteria</taxon>
        <taxon>Pseudomonadati</taxon>
        <taxon>Nitrospirota</taxon>
        <taxon>Nitrospiria</taxon>
        <taxon>Nitrospirales</taxon>
        <taxon>Nitrospiraceae</taxon>
        <taxon>Candidatus Nitronereus</taxon>
    </lineage>
</organism>
<dbReference type="Gene3D" id="1.10.472.60">
    <property type="entry name" value="putative protein disulfide isomerase domain"/>
    <property type="match status" value="1"/>
</dbReference>
<protein>
    <submittedName>
        <fullName evidence="2">DsbA family protein</fullName>
    </submittedName>
</protein>
<sequence length="214" mass="25008">MNTLHDATATKILLYIADPMCSWCWGFSSVMETVRQQYQDQMPIELLVGGLRPGNTERFDEHRRDYVLAHWRAVHQRTKQLFNFEFQMDPDFTYDTEPASRAVVVVRTLNPTKVFPYFRAIQHAFYVEKHDVTKEGVLKNLAETHGIAPSLFSESFHNSEMRRKVWQEFDRCRQLGISGFPSLLAMDEDTPTVLAHGYLPKEELIPNIDEWLKK</sequence>
<dbReference type="Gene3D" id="3.40.30.10">
    <property type="entry name" value="Glutaredoxin"/>
    <property type="match status" value="1"/>
</dbReference>
<evidence type="ECO:0000313" key="2">
    <source>
        <dbReference type="EMBL" id="MDT7040955.1"/>
    </source>
</evidence>
<name>A0ABU3K3J7_9BACT</name>
<accession>A0ABU3K3J7</accession>
<dbReference type="Proteomes" id="UP001250932">
    <property type="component" value="Unassembled WGS sequence"/>
</dbReference>
<dbReference type="PANTHER" id="PTHR13887">
    <property type="entry name" value="GLUTATHIONE S-TRANSFERASE KAPPA"/>
    <property type="match status" value="1"/>
</dbReference>
<comment type="caution">
    <text evidence="2">The sequence shown here is derived from an EMBL/GenBank/DDBJ whole genome shotgun (WGS) entry which is preliminary data.</text>
</comment>